<reference evidence="1" key="1">
    <citation type="submission" date="2020-05" db="EMBL/GenBank/DDBJ databases">
        <authorList>
            <person name="Chiriac C."/>
            <person name="Salcher M."/>
            <person name="Ghai R."/>
            <person name="Kavagutti S V."/>
        </authorList>
    </citation>
    <scope>NUCLEOTIDE SEQUENCE</scope>
</reference>
<sequence length="260" mass="28564">MDTKQQADALNAALGDPPPEITGPPATLVDLICGVFNTETNSWEIEAEVRELNGFDEEALASLDSKNVVYAEYMTALLKRAVVRVGSIVIETNPAIIDDLIIGDRDVLFLKIIEATYGKDRQYQVICNTCTASNDVIVSLDEFTRREVAHDPKQPLEHTIADGTTIKMRLPNGMDSQLVSKKAKNTAEQNTLMLARCVTYPPMNNPQQWAKTLGMKDRNDLVKILLDSQPGPEIGEVNAQCATCGTDLNIVLDWASLLFG</sequence>
<gene>
    <name evidence="1" type="ORF">UFOVP1130_82</name>
</gene>
<evidence type="ECO:0000313" key="1">
    <source>
        <dbReference type="EMBL" id="CAB4185591.1"/>
    </source>
</evidence>
<protein>
    <submittedName>
        <fullName evidence="1">Baseplate hub assembly protein, bacteriophage T4-like</fullName>
    </submittedName>
</protein>
<name>A0A6J5QW39_9CAUD</name>
<organism evidence="1">
    <name type="scientific">uncultured Caudovirales phage</name>
    <dbReference type="NCBI Taxonomy" id="2100421"/>
    <lineage>
        <taxon>Viruses</taxon>
        <taxon>Duplodnaviria</taxon>
        <taxon>Heunggongvirae</taxon>
        <taxon>Uroviricota</taxon>
        <taxon>Caudoviricetes</taxon>
        <taxon>Peduoviridae</taxon>
        <taxon>Maltschvirus</taxon>
        <taxon>Maltschvirus maltsch</taxon>
    </lineage>
</organism>
<dbReference type="EMBL" id="LR797078">
    <property type="protein sequence ID" value="CAB4185591.1"/>
    <property type="molecule type" value="Genomic_DNA"/>
</dbReference>
<dbReference type="InterPro" id="IPR024364">
    <property type="entry name" value="Baseplate_phage_T4-like"/>
</dbReference>
<proteinExistence type="predicted"/>
<dbReference type="Pfam" id="PF12322">
    <property type="entry name" value="T4_baseplate"/>
    <property type="match status" value="1"/>
</dbReference>
<accession>A0A6J5QW39</accession>